<accession>A0AAW2EWI0</accession>
<evidence type="ECO:0000313" key="1">
    <source>
        <dbReference type="EMBL" id="KAL0106958.1"/>
    </source>
</evidence>
<organism evidence="1 2">
    <name type="scientific">Cardiocondyla obscurior</name>
    <dbReference type="NCBI Taxonomy" id="286306"/>
    <lineage>
        <taxon>Eukaryota</taxon>
        <taxon>Metazoa</taxon>
        <taxon>Ecdysozoa</taxon>
        <taxon>Arthropoda</taxon>
        <taxon>Hexapoda</taxon>
        <taxon>Insecta</taxon>
        <taxon>Pterygota</taxon>
        <taxon>Neoptera</taxon>
        <taxon>Endopterygota</taxon>
        <taxon>Hymenoptera</taxon>
        <taxon>Apocrita</taxon>
        <taxon>Aculeata</taxon>
        <taxon>Formicoidea</taxon>
        <taxon>Formicidae</taxon>
        <taxon>Myrmicinae</taxon>
        <taxon>Cardiocondyla</taxon>
    </lineage>
</organism>
<reference evidence="1 2" key="1">
    <citation type="submission" date="2023-03" db="EMBL/GenBank/DDBJ databases">
        <title>High recombination rates correlate with genetic variation in Cardiocondyla obscurior ants.</title>
        <authorList>
            <person name="Errbii M."/>
        </authorList>
    </citation>
    <scope>NUCLEOTIDE SEQUENCE [LARGE SCALE GENOMIC DNA]</scope>
    <source>
        <strain evidence="1">Alpha-2009</strain>
        <tissue evidence="1">Whole body</tissue>
    </source>
</reference>
<sequence>MLQINTEKLLIFYNILHRCNNVTSTDAVIVEQHRRWTRTRYFRHRQFLYYYISFQSDCRLDRFSQTSLYVMIFNGDDPATNFFGVLYNSLCVNRLDRKRIDDTNVNSSLG</sequence>
<dbReference type="EMBL" id="JADYXP020000017">
    <property type="protein sequence ID" value="KAL0106958.1"/>
    <property type="molecule type" value="Genomic_DNA"/>
</dbReference>
<proteinExistence type="predicted"/>
<comment type="caution">
    <text evidence="1">The sequence shown here is derived from an EMBL/GenBank/DDBJ whole genome shotgun (WGS) entry which is preliminary data.</text>
</comment>
<name>A0AAW2EWI0_9HYME</name>
<dbReference type="Proteomes" id="UP001430953">
    <property type="component" value="Unassembled WGS sequence"/>
</dbReference>
<keyword evidence="2" id="KW-1185">Reference proteome</keyword>
<dbReference type="AlphaFoldDB" id="A0AAW2EWI0"/>
<gene>
    <name evidence="1" type="ORF">PUN28_015464</name>
</gene>
<evidence type="ECO:0000313" key="2">
    <source>
        <dbReference type="Proteomes" id="UP001430953"/>
    </source>
</evidence>
<protein>
    <submittedName>
        <fullName evidence="1">Uncharacterized protein</fullName>
    </submittedName>
</protein>